<accession>A0A1Q2LI89</accession>
<sequence>MSNVFMRPFLEYIQKKIHIRRRQKCVGYIIRYALHTNINMHNLTSIPAHTQQSKQHQCLFCNIYFIYTNNTYY</sequence>
<dbReference type="AlphaFoldDB" id="A0A1Q2LI89"/>
<protein>
    <submittedName>
        <fullName evidence="1">Uncharacterized protein</fullName>
    </submittedName>
</protein>
<evidence type="ECO:0000313" key="2">
    <source>
        <dbReference type="Proteomes" id="UP000188298"/>
    </source>
</evidence>
<organism evidence="1 2">
    <name type="scientific">Helicobacter bilis</name>
    <dbReference type="NCBI Taxonomy" id="37372"/>
    <lineage>
        <taxon>Bacteria</taxon>
        <taxon>Pseudomonadati</taxon>
        <taxon>Campylobacterota</taxon>
        <taxon>Epsilonproteobacteria</taxon>
        <taxon>Campylobacterales</taxon>
        <taxon>Helicobacteraceae</taxon>
        <taxon>Helicobacter</taxon>
    </lineage>
</organism>
<dbReference type="EMBL" id="CP019645">
    <property type="protein sequence ID" value="AQQ60184.1"/>
    <property type="molecule type" value="Genomic_DNA"/>
</dbReference>
<evidence type="ECO:0000313" key="1">
    <source>
        <dbReference type="EMBL" id="AQQ60184.1"/>
    </source>
</evidence>
<reference evidence="1 2" key="1">
    <citation type="submission" date="2017-02" db="EMBL/GenBank/DDBJ databases">
        <title>Whole genome sequencing of Helicobacter bilis strain AAQJH.</title>
        <authorList>
            <person name="Conlan S."/>
            <person name="Thomas P.J."/>
            <person name="Mullikin J."/>
            <person name="Palmore T.N."/>
            <person name="Frank K.M."/>
            <person name="Segre J.A."/>
        </authorList>
    </citation>
    <scope>NUCLEOTIDE SEQUENCE [LARGE SCALE GENOMIC DNA]</scope>
    <source>
        <strain evidence="1 2">AAQJH</strain>
    </source>
</reference>
<name>A0A1Q2LI89_9HELI</name>
<proteinExistence type="predicted"/>
<dbReference type="Proteomes" id="UP000188298">
    <property type="component" value="Chromosome"/>
</dbReference>
<gene>
    <name evidence="1" type="ORF">XJ32_08870</name>
</gene>
<dbReference type="KEGG" id="hbl:XJ32_08870"/>